<proteinExistence type="predicted"/>
<organism evidence="1 2">
    <name type="scientific">Shimia thalassica</name>
    <dbReference type="NCBI Taxonomy" id="1715693"/>
    <lineage>
        <taxon>Bacteria</taxon>
        <taxon>Pseudomonadati</taxon>
        <taxon>Pseudomonadota</taxon>
        <taxon>Alphaproteobacteria</taxon>
        <taxon>Rhodobacterales</taxon>
        <taxon>Roseobacteraceae</taxon>
    </lineage>
</organism>
<name>A0A0P1IH21_9RHOB</name>
<accession>A0A0P1IH21</accession>
<dbReference type="EMBL" id="CYTW01000001">
    <property type="protein sequence ID" value="CUJ92087.1"/>
    <property type="molecule type" value="Genomic_DNA"/>
</dbReference>
<dbReference type="AlphaFoldDB" id="A0A0P1IH21"/>
<sequence>MNLATHRKVAQANPDVETKNLLFFGPFRLVSAVFYNSPLQLRETKPI</sequence>
<dbReference type="STRING" id="1715693.PH7735_01446"/>
<gene>
    <name evidence="1" type="ORF">PH7735_01446</name>
</gene>
<protein>
    <submittedName>
        <fullName evidence="1">Uncharacterized protein</fullName>
    </submittedName>
</protein>
<evidence type="ECO:0000313" key="1">
    <source>
        <dbReference type="EMBL" id="CUJ92087.1"/>
    </source>
</evidence>
<keyword evidence="2" id="KW-1185">Reference proteome</keyword>
<evidence type="ECO:0000313" key="2">
    <source>
        <dbReference type="Proteomes" id="UP000051870"/>
    </source>
</evidence>
<dbReference type="Proteomes" id="UP000051870">
    <property type="component" value="Unassembled WGS sequence"/>
</dbReference>
<reference evidence="2" key="1">
    <citation type="submission" date="2015-09" db="EMBL/GenBank/DDBJ databases">
        <authorList>
            <person name="Rodrigo-Torres Lidia"/>
            <person name="Arahal R.David."/>
        </authorList>
    </citation>
    <scope>NUCLEOTIDE SEQUENCE [LARGE SCALE GENOMIC DNA]</scope>
    <source>
        <strain evidence="2">CECT 7735</strain>
    </source>
</reference>